<comment type="caution">
    <text evidence="2">The sequence shown here is derived from an EMBL/GenBank/DDBJ whole genome shotgun (WGS) entry which is preliminary data.</text>
</comment>
<dbReference type="EMBL" id="JAFIWB010000001">
    <property type="protein sequence ID" value="MBN6100550.1"/>
    <property type="molecule type" value="Genomic_DNA"/>
</dbReference>
<protein>
    <recommendedName>
        <fullName evidence="1">Condensation domain-containing protein</fullName>
    </recommendedName>
</protein>
<dbReference type="Gene3D" id="3.30.559.30">
    <property type="entry name" value="Nonribosomal peptide synthetase, condensation domain"/>
    <property type="match status" value="1"/>
</dbReference>
<dbReference type="InterPro" id="IPR023213">
    <property type="entry name" value="CAT-like_dom_sf"/>
</dbReference>
<evidence type="ECO:0000313" key="2">
    <source>
        <dbReference type="EMBL" id="MBN6100550.1"/>
    </source>
</evidence>
<feature type="non-terminal residue" evidence="2">
    <location>
        <position position="311"/>
    </location>
</feature>
<dbReference type="RefSeq" id="WP_206228403.1">
    <property type="nucleotide sequence ID" value="NZ_JAFIWB010000001.1"/>
</dbReference>
<dbReference type="SUPFAM" id="SSF52777">
    <property type="entry name" value="CoA-dependent acyltransferases"/>
    <property type="match status" value="2"/>
</dbReference>
<dbReference type="PANTHER" id="PTHR45527">
    <property type="entry name" value="NONRIBOSOMAL PEPTIDE SYNTHETASE"/>
    <property type="match status" value="1"/>
</dbReference>
<proteinExistence type="predicted"/>
<dbReference type="InterPro" id="IPR001242">
    <property type="entry name" value="Condensation_dom"/>
</dbReference>
<gene>
    <name evidence="2" type="ORF">JR064_00005</name>
</gene>
<keyword evidence="3" id="KW-1185">Reference proteome</keyword>
<evidence type="ECO:0000313" key="3">
    <source>
        <dbReference type="Proteomes" id="UP000695802"/>
    </source>
</evidence>
<dbReference type="Gene3D" id="3.30.559.10">
    <property type="entry name" value="Chloramphenicol acetyltransferase-like domain"/>
    <property type="match status" value="1"/>
</dbReference>
<name>A0ABS3AW01_9XANT</name>
<sequence>MSDCTAATGYPLSLQQSRSWRWQGACWCRSQCAVLIEASAASARERVRLALPRLVAAHEILRTRFVRPSGLKAPLQTVIGSAQAALTEADWSGEADWRASLSAFYAQALSSPQDANAPLLQVWWLSLGDDRAVLLVSASALCADGVGVLRLAQALLEGAVPDPDQTLQYIDVADELCAALESDHGREGLAHWSRQRALQWEDGLVSAALTEEGEAPGEVHDAWVLPPAQAQVLSAAPGGARAWLLGCWQLLLQRRLRQDDVVIAVAFDGRSDEQLADAIGPLTRYLPLRAAADAAPRLPGRATTLAQALAE</sequence>
<dbReference type="PANTHER" id="PTHR45527:SF1">
    <property type="entry name" value="FATTY ACID SYNTHASE"/>
    <property type="match status" value="1"/>
</dbReference>
<feature type="domain" description="Condensation" evidence="1">
    <location>
        <begin position="10"/>
        <end position="197"/>
    </location>
</feature>
<organism evidence="2 3">
    <name type="scientific">Xanthomonas bonasiae</name>
    <dbReference type="NCBI Taxonomy" id="2810351"/>
    <lineage>
        <taxon>Bacteria</taxon>
        <taxon>Pseudomonadati</taxon>
        <taxon>Pseudomonadota</taxon>
        <taxon>Gammaproteobacteria</taxon>
        <taxon>Lysobacterales</taxon>
        <taxon>Lysobacteraceae</taxon>
        <taxon>Xanthomonas</taxon>
    </lineage>
</organism>
<dbReference type="Proteomes" id="UP000695802">
    <property type="component" value="Unassembled WGS sequence"/>
</dbReference>
<reference evidence="2 3" key="1">
    <citation type="submission" date="2021-02" db="EMBL/GenBank/DDBJ databases">
        <title>Taxonomically Unique Crown Gall-Associated Xanthomonas Stains Have Deficiency in Virulence Repertories.</title>
        <authorList>
            <person name="Mafakheri H."/>
            <person name="Taghavi S.M."/>
            <person name="Dimkic I."/>
            <person name="Nemanja K."/>
            <person name="Osdaghi E."/>
        </authorList>
    </citation>
    <scope>NUCLEOTIDE SEQUENCE [LARGE SCALE GENOMIC DNA]</scope>
    <source>
        <strain evidence="2 3">FX4</strain>
    </source>
</reference>
<dbReference type="Pfam" id="PF00668">
    <property type="entry name" value="Condensation"/>
    <property type="match status" value="1"/>
</dbReference>
<accession>A0ABS3AW01</accession>
<evidence type="ECO:0000259" key="1">
    <source>
        <dbReference type="Pfam" id="PF00668"/>
    </source>
</evidence>